<dbReference type="EMBL" id="CM026433">
    <property type="protein sequence ID" value="KAG0554084.1"/>
    <property type="molecule type" value="Genomic_DNA"/>
</dbReference>
<dbReference type="Gene3D" id="1.10.510.10">
    <property type="entry name" value="Transferase(Phosphotransferase) domain 1"/>
    <property type="match status" value="2"/>
</dbReference>
<feature type="region of interest" description="Disordered" evidence="1">
    <location>
        <begin position="501"/>
        <end position="548"/>
    </location>
</feature>
<accession>A0A8T0G9X4</accession>
<dbReference type="AlphaFoldDB" id="A0A8T0G9X4"/>
<dbReference type="GO" id="GO:0044773">
    <property type="term" value="P:mitotic DNA damage checkpoint signaling"/>
    <property type="evidence" value="ECO:0007669"/>
    <property type="project" value="TreeGrafter"/>
</dbReference>
<dbReference type="InterPro" id="IPR008271">
    <property type="entry name" value="Ser/Thr_kinase_AS"/>
</dbReference>
<dbReference type="Pfam" id="PF00069">
    <property type="entry name" value="Pkinase"/>
    <property type="match status" value="2"/>
</dbReference>
<dbReference type="EMBL" id="CM026433">
    <property type="protein sequence ID" value="KAG0554082.1"/>
    <property type="molecule type" value="Genomic_DNA"/>
</dbReference>
<feature type="compositionally biased region" description="Polar residues" evidence="1">
    <location>
        <begin position="382"/>
        <end position="404"/>
    </location>
</feature>
<sequence length="707" mass="77736">MGSVDLMESSQRALHIATLVLNNGSACDVEKLQQKCYLFPVSSPQIHELCALPRSPLQALDDNKIGLTKEFLIELRSRLDTFEGACNGAAPRCGGATFLVPAVPSASVVAQPVKDGGAQELDTKEKSTIPRRIPEFQDYVVLGEEGSGGYGTVYRVRRKRDNQLFAIKCPLEKTTPEYVNHEIKMLQKVGGQEYITRCEEVVHEVPSVEMEEGFKENQRPNLVLRYVEHDKPEVLRKEITIQELQLYGYCLFRALAYLHKQGIVHRDVKPGNFLFSRTRGTGYLVDFNLALVAPAATLASGKIKRVGCKPLKDPAKAESAKDLRAASSKNMLGKRVRKDTEITPSKRHQSLNIRELQTGVPCNNKSSQAVTLSRHPDRGTISPVQTEQPSVAAQCTTLSTTNLNPRGAISTPGEESSKKSTAVDSSSKAPVVCDPVVPTQRLRQSRRSLKPTTAPKEEDNGRPESVLGDLAWMPPTVGVLRFAQYIKNRNPAQTSTVAAVPPASQRKRVAAVQDKKSTTVRLPVSPPRPSTKGAGVRRHLPVAKDGPCAGTKGYRAPEVLLKSNMQTTKLDIWSAGVSLLQLIAGKAPFPSSSSEQALRDIAKLRGVDDLLKLAGEHDCLHKLPPAFETLNFKPLTISDWCSGHARRSEMRDRLPPNLCDLLEKCLQVDPNRRIEASEALSHEFFKSVEERVAHDLGFSPPIKYVTA</sequence>
<protein>
    <recommendedName>
        <fullName evidence="2">Protein kinase domain-containing protein</fullName>
    </recommendedName>
</protein>
<feature type="compositionally biased region" description="Low complexity" evidence="1">
    <location>
        <begin position="419"/>
        <end position="428"/>
    </location>
</feature>
<dbReference type="SUPFAM" id="SSF56112">
    <property type="entry name" value="Protein kinase-like (PK-like)"/>
    <property type="match status" value="1"/>
</dbReference>
<feature type="compositionally biased region" description="Polar residues" evidence="1">
    <location>
        <begin position="360"/>
        <end position="371"/>
    </location>
</feature>
<evidence type="ECO:0000313" key="4">
    <source>
        <dbReference type="Proteomes" id="UP000822688"/>
    </source>
</evidence>
<dbReference type="PANTHER" id="PTHR44167">
    <property type="entry name" value="OVARIAN-SPECIFIC SERINE/THREONINE-PROTEIN KINASE LOK-RELATED"/>
    <property type="match status" value="1"/>
</dbReference>
<evidence type="ECO:0000259" key="2">
    <source>
        <dbReference type="PROSITE" id="PS50011"/>
    </source>
</evidence>
<evidence type="ECO:0000313" key="3">
    <source>
        <dbReference type="EMBL" id="KAG0554082.1"/>
    </source>
</evidence>
<comment type="caution">
    <text evidence="3">The sequence shown here is derived from an EMBL/GenBank/DDBJ whole genome shotgun (WGS) entry which is preliminary data.</text>
</comment>
<dbReference type="GO" id="GO:0005634">
    <property type="term" value="C:nucleus"/>
    <property type="evidence" value="ECO:0007669"/>
    <property type="project" value="TreeGrafter"/>
</dbReference>
<dbReference type="PROSITE" id="PS00108">
    <property type="entry name" value="PROTEIN_KINASE_ST"/>
    <property type="match status" value="1"/>
</dbReference>
<dbReference type="InterPro" id="IPR011009">
    <property type="entry name" value="Kinase-like_dom_sf"/>
</dbReference>
<dbReference type="GO" id="GO:0005524">
    <property type="term" value="F:ATP binding"/>
    <property type="evidence" value="ECO:0007669"/>
    <property type="project" value="InterPro"/>
</dbReference>
<dbReference type="GO" id="GO:0004674">
    <property type="term" value="F:protein serine/threonine kinase activity"/>
    <property type="evidence" value="ECO:0007669"/>
    <property type="project" value="TreeGrafter"/>
</dbReference>
<dbReference type="PANTHER" id="PTHR44167:SF24">
    <property type="entry name" value="SERINE_THREONINE-PROTEIN KINASE CHK2"/>
    <property type="match status" value="1"/>
</dbReference>
<keyword evidence="4" id="KW-1185">Reference proteome</keyword>
<dbReference type="SMART" id="SM00220">
    <property type="entry name" value="S_TKc"/>
    <property type="match status" value="1"/>
</dbReference>
<dbReference type="FunFam" id="1.10.510.10:FF:001725">
    <property type="entry name" value="Kinase like protein"/>
    <property type="match status" value="1"/>
</dbReference>
<feature type="region of interest" description="Disordered" evidence="1">
    <location>
        <begin position="318"/>
        <end position="469"/>
    </location>
</feature>
<proteinExistence type="predicted"/>
<organism evidence="3 4">
    <name type="scientific">Ceratodon purpureus</name>
    <name type="common">Fire moss</name>
    <name type="synonym">Dicranum purpureum</name>
    <dbReference type="NCBI Taxonomy" id="3225"/>
    <lineage>
        <taxon>Eukaryota</taxon>
        <taxon>Viridiplantae</taxon>
        <taxon>Streptophyta</taxon>
        <taxon>Embryophyta</taxon>
        <taxon>Bryophyta</taxon>
        <taxon>Bryophytina</taxon>
        <taxon>Bryopsida</taxon>
        <taxon>Dicranidae</taxon>
        <taxon>Pseudoditrichales</taxon>
        <taxon>Ditrichaceae</taxon>
        <taxon>Ceratodon</taxon>
    </lineage>
</organism>
<dbReference type="PROSITE" id="PS50011">
    <property type="entry name" value="PROTEIN_KINASE_DOM"/>
    <property type="match status" value="1"/>
</dbReference>
<dbReference type="Gene3D" id="3.30.200.20">
    <property type="entry name" value="Phosphorylase Kinase, domain 1"/>
    <property type="match status" value="1"/>
</dbReference>
<reference evidence="3" key="1">
    <citation type="submission" date="2020-06" db="EMBL/GenBank/DDBJ databases">
        <title>WGS assembly of Ceratodon purpureus strain R40.</title>
        <authorList>
            <person name="Carey S.B."/>
            <person name="Jenkins J."/>
            <person name="Shu S."/>
            <person name="Lovell J.T."/>
            <person name="Sreedasyam A."/>
            <person name="Maumus F."/>
            <person name="Tiley G.P."/>
            <person name="Fernandez-Pozo N."/>
            <person name="Barry K."/>
            <person name="Chen C."/>
            <person name="Wang M."/>
            <person name="Lipzen A."/>
            <person name="Daum C."/>
            <person name="Saski C.A."/>
            <person name="Payton A.C."/>
            <person name="Mcbreen J.C."/>
            <person name="Conrad R.E."/>
            <person name="Kollar L.M."/>
            <person name="Olsson S."/>
            <person name="Huttunen S."/>
            <person name="Landis J.B."/>
            <person name="Wickett N.J."/>
            <person name="Johnson M.G."/>
            <person name="Rensing S.A."/>
            <person name="Grimwood J."/>
            <person name="Schmutz J."/>
            <person name="Mcdaniel S.F."/>
        </authorList>
    </citation>
    <scope>NUCLEOTIDE SEQUENCE</scope>
    <source>
        <strain evidence="3">R40</strain>
    </source>
</reference>
<dbReference type="GO" id="GO:0005737">
    <property type="term" value="C:cytoplasm"/>
    <property type="evidence" value="ECO:0007669"/>
    <property type="project" value="TreeGrafter"/>
</dbReference>
<feature type="domain" description="Protein kinase" evidence="2">
    <location>
        <begin position="139"/>
        <end position="685"/>
    </location>
</feature>
<evidence type="ECO:0000256" key="1">
    <source>
        <dbReference type="SAM" id="MobiDB-lite"/>
    </source>
</evidence>
<dbReference type="FunFam" id="1.10.510.10:FF:001209">
    <property type="entry name" value="Kinase like protein"/>
    <property type="match status" value="1"/>
</dbReference>
<dbReference type="Proteomes" id="UP000822688">
    <property type="component" value="Chromosome 12"/>
</dbReference>
<dbReference type="InterPro" id="IPR000719">
    <property type="entry name" value="Prot_kinase_dom"/>
</dbReference>
<name>A0A8T0G9X4_CERPU</name>
<gene>
    <name evidence="3" type="ORF">KC19_12G061000</name>
</gene>